<reference evidence="1 2" key="1">
    <citation type="submission" date="2020-06" db="EMBL/GenBank/DDBJ databases">
        <authorList>
            <person name="Voronona O.L."/>
            <person name="Aksenova E.I."/>
            <person name="Kunda M.S."/>
            <person name="Semenov A.N."/>
            <person name="Ryzhova N."/>
        </authorList>
    </citation>
    <scope>NUCLEOTIDE SEQUENCE [LARGE SCALE GENOMIC DNA]</scope>
    <source>
        <strain evidence="1 2">MPKMM3633</strain>
    </source>
</reference>
<dbReference type="AlphaFoldDB" id="A0A859D1S0"/>
<sequence>MATASFFMLKLAQLCKTHFNNKTRFENTLVGCFVTSTDEKRMTHESF</sequence>
<evidence type="ECO:0000313" key="2">
    <source>
        <dbReference type="Proteomes" id="UP000509371"/>
    </source>
</evidence>
<dbReference type="EMBL" id="CP054301">
    <property type="protein sequence ID" value="QKK80669.1"/>
    <property type="molecule type" value="Genomic_DNA"/>
</dbReference>
<name>A0A859D1S0_9GAMM</name>
<gene>
    <name evidence="1" type="ORF">MP3633_1942</name>
</gene>
<dbReference type="KEGG" id="mpri:MP3633_1942"/>
<evidence type="ECO:0000313" key="1">
    <source>
        <dbReference type="EMBL" id="QKK80669.1"/>
    </source>
</evidence>
<dbReference type="Proteomes" id="UP000509371">
    <property type="component" value="Chromosome"/>
</dbReference>
<protein>
    <submittedName>
        <fullName evidence="1">Uncharacterized protein</fullName>
    </submittedName>
</protein>
<proteinExistence type="predicted"/>
<accession>A0A859D1S0</accession>
<organism evidence="1 2">
    <name type="scientific">Marinomonas primoryensis</name>
    <dbReference type="NCBI Taxonomy" id="178399"/>
    <lineage>
        <taxon>Bacteria</taxon>
        <taxon>Pseudomonadati</taxon>
        <taxon>Pseudomonadota</taxon>
        <taxon>Gammaproteobacteria</taxon>
        <taxon>Oceanospirillales</taxon>
        <taxon>Oceanospirillaceae</taxon>
        <taxon>Marinomonas</taxon>
    </lineage>
</organism>